<reference evidence="14" key="1">
    <citation type="submission" date="2021-02" db="EMBL/GenBank/DDBJ databases">
        <authorList>
            <person name="Nowell W R."/>
        </authorList>
    </citation>
    <scope>NUCLEOTIDE SEQUENCE</scope>
    <source>
        <strain evidence="14">Ploen Becks lab</strain>
    </source>
</reference>
<keyword evidence="3" id="KW-1003">Cell membrane</keyword>
<keyword evidence="15" id="KW-1185">Reference proteome</keyword>
<evidence type="ECO:0000256" key="13">
    <source>
        <dbReference type="SAM" id="Phobius"/>
    </source>
</evidence>
<keyword evidence="10 13" id="KW-0472">Membrane</keyword>
<evidence type="ECO:0000256" key="4">
    <source>
        <dbReference type="ARBA" id="ARBA00022614"/>
    </source>
</evidence>
<sequence>MIYFIIFYSQLFHFIKGNNVCYSSYFINDKTPIISGFDQLYEQSKFETCFPQFNTTQAFDIILENFSFNKSIEYDFNFFHEYSNSLTLRNTNLTELIDINLLKLKTLIIEAKLLQLDKSQLLPSTLETINLSKNQIYQIHSGFFRQFPHLKKLILSHNKLVKISSLIFKSNYIDLIDLSNNYLKYILSITFENTNSSNNLTLDLENNYLFTIPLIFGDLKSIKHIVIGYQSAMLFKFPYFNTTLTIDKLYVHFDPFFKRRQPLNLLCNLKSKNLYINKILLSPNARLYDVQDIQVQVDNTVLTVKFYYFWEILDYYEALVFFRNIVNQLRPYWENYFEWSVGYMRHFECPSSNVILVNKEDDENLGLSNSFEINFDYDDVKTKRGNKSDLAQFNTKSFFNMRRILLLLGLDENFYIPTKISMLIASICASLLSIVLFGWLFNWLCIKNNDLFNS</sequence>
<dbReference type="Proteomes" id="UP000663879">
    <property type="component" value="Unassembled WGS sequence"/>
</dbReference>
<proteinExistence type="predicted"/>
<keyword evidence="4" id="KW-0433">Leucine-rich repeat</keyword>
<evidence type="ECO:0000256" key="1">
    <source>
        <dbReference type="ARBA" id="ARBA00004162"/>
    </source>
</evidence>
<dbReference type="EMBL" id="CAJNOC010002129">
    <property type="protein sequence ID" value="CAF0914379.1"/>
    <property type="molecule type" value="Genomic_DNA"/>
</dbReference>
<evidence type="ECO:0000256" key="10">
    <source>
        <dbReference type="ARBA" id="ARBA00023136"/>
    </source>
</evidence>
<evidence type="ECO:0000313" key="15">
    <source>
        <dbReference type="Proteomes" id="UP000663879"/>
    </source>
</evidence>
<evidence type="ECO:0000256" key="6">
    <source>
        <dbReference type="ARBA" id="ARBA00022729"/>
    </source>
</evidence>
<evidence type="ECO:0000256" key="9">
    <source>
        <dbReference type="ARBA" id="ARBA00023065"/>
    </source>
</evidence>
<dbReference type="PANTHER" id="PTHR46473">
    <property type="entry name" value="GH08155P"/>
    <property type="match status" value="1"/>
</dbReference>
<dbReference type="InterPro" id="IPR001611">
    <property type="entry name" value="Leu-rich_rpt"/>
</dbReference>
<evidence type="ECO:0000256" key="2">
    <source>
        <dbReference type="ARBA" id="ARBA00022448"/>
    </source>
</evidence>
<dbReference type="GO" id="GO:0005886">
    <property type="term" value="C:plasma membrane"/>
    <property type="evidence" value="ECO:0007669"/>
    <property type="project" value="UniProtKB-SubCell"/>
</dbReference>
<evidence type="ECO:0000256" key="12">
    <source>
        <dbReference type="ARBA" id="ARBA00023303"/>
    </source>
</evidence>
<dbReference type="InterPro" id="IPR032675">
    <property type="entry name" value="LRR_dom_sf"/>
</dbReference>
<dbReference type="PANTHER" id="PTHR46473:SF10">
    <property type="entry name" value="LD45603P-RELATED"/>
    <property type="match status" value="1"/>
</dbReference>
<dbReference type="Pfam" id="PF13855">
    <property type="entry name" value="LRR_8"/>
    <property type="match status" value="1"/>
</dbReference>
<dbReference type="InterPro" id="IPR003591">
    <property type="entry name" value="Leu-rich_rpt_typical-subtyp"/>
</dbReference>
<comment type="caution">
    <text evidence="14">The sequence shown here is derived from an EMBL/GenBank/DDBJ whole genome shotgun (WGS) entry which is preliminary data.</text>
</comment>
<dbReference type="PROSITE" id="PS51450">
    <property type="entry name" value="LRR"/>
    <property type="match status" value="1"/>
</dbReference>
<keyword evidence="11" id="KW-1015">Disulfide bond</keyword>
<dbReference type="GO" id="GO:0034220">
    <property type="term" value="P:monoatomic ion transmembrane transport"/>
    <property type="evidence" value="ECO:0007669"/>
    <property type="project" value="UniProtKB-KW"/>
</dbReference>
<feature type="transmembrane region" description="Helical" evidence="13">
    <location>
        <begin position="420"/>
        <end position="444"/>
    </location>
</feature>
<evidence type="ECO:0000313" key="14">
    <source>
        <dbReference type="EMBL" id="CAF0914379.1"/>
    </source>
</evidence>
<dbReference type="OrthoDB" id="6750714at2759"/>
<keyword evidence="7" id="KW-0677">Repeat</keyword>
<evidence type="ECO:0000256" key="5">
    <source>
        <dbReference type="ARBA" id="ARBA00022692"/>
    </source>
</evidence>
<protein>
    <submittedName>
        <fullName evidence="14">Uncharacterized protein</fullName>
    </submittedName>
</protein>
<keyword evidence="9" id="KW-0406">Ion transport</keyword>
<keyword evidence="12" id="KW-0407">Ion channel</keyword>
<comment type="subcellular location">
    <subcellularLocation>
        <location evidence="1">Cell membrane</location>
        <topology evidence="1">Single-pass membrane protein</topology>
    </subcellularLocation>
</comment>
<evidence type="ECO:0000256" key="7">
    <source>
        <dbReference type="ARBA" id="ARBA00022737"/>
    </source>
</evidence>
<accession>A0A814AGY6</accession>
<dbReference type="Gene3D" id="3.80.10.10">
    <property type="entry name" value="Ribonuclease Inhibitor"/>
    <property type="match status" value="1"/>
</dbReference>
<evidence type="ECO:0000256" key="3">
    <source>
        <dbReference type="ARBA" id="ARBA00022475"/>
    </source>
</evidence>
<dbReference type="InterPro" id="IPR051432">
    <property type="entry name" value="KCNMA1_auxiliary"/>
</dbReference>
<keyword evidence="8 13" id="KW-1133">Transmembrane helix</keyword>
<dbReference type="AlphaFoldDB" id="A0A814AGY6"/>
<dbReference type="SMART" id="SM00369">
    <property type="entry name" value="LRR_TYP"/>
    <property type="match status" value="2"/>
</dbReference>
<organism evidence="14 15">
    <name type="scientific">Brachionus calyciflorus</name>
    <dbReference type="NCBI Taxonomy" id="104777"/>
    <lineage>
        <taxon>Eukaryota</taxon>
        <taxon>Metazoa</taxon>
        <taxon>Spiralia</taxon>
        <taxon>Gnathifera</taxon>
        <taxon>Rotifera</taxon>
        <taxon>Eurotatoria</taxon>
        <taxon>Monogononta</taxon>
        <taxon>Pseudotrocha</taxon>
        <taxon>Ploima</taxon>
        <taxon>Brachionidae</taxon>
        <taxon>Brachionus</taxon>
    </lineage>
</organism>
<keyword evidence="6" id="KW-0732">Signal</keyword>
<keyword evidence="5 13" id="KW-0812">Transmembrane</keyword>
<keyword evidence="2" id="KW-0813">Transport</keyword>
<evidence type="ECO:0000256" key="8">
    <source>
        <dbReference type="ARBA" id="ARBA00022989"/>
    </source>
</evidence>
<name>A0A814AGY6_9BILA</name>
<gene>
    <name evidence="14" type="ORF">OXX778_LOCUS12069</name>
</gene>
<dbReference type="SUPFAM" id="SSF52058">
    <property type="entry name" value="L domain-like"/>
    <property type="match status" value="1"/>
</dbReference>
<evidence type="ECO:0000256" key="11">
    <source>
        <dbReference type="ARBA" id="ARBA00023157"/>
    </source>
</evidence>